<dbReference type="Pfam" id="PF02878">
    <property type="entry name" value="PGM_PMM_I"/>
    <property type="match status" value="1"/>
</dbReference>
<reference evidence="19 20" key="1">
    <citation type="submission" date="2014-07" db="EMBL/GenBank/DDBJ databases">
        <authorList>
            <person name="McCorrison J."/>
            <person name="Sanka R."/>
            <person name="Torralba M."/>
            <person name="Gillis M."/>
            <person name="Haft D.H."/>
            <person name="Methe B."/>
            <person name="Sutton G."/>
            <person name="Nelson K.E."/>
        </authorList>
    </citation>
    <scope>NUCLEOTIDE SEQUENCE [LARGE SCALE GENOMIC DNA]</scope>
    <source>
        <strain evidence="19 20">S7-1-13</strain>
    </source>
</reference>
<feature type="domain" description="Alpha-D-phosphohexomutase alpha/beta/alpha" evidence="17">
    <location>
        <begin position="223"/>
        <end position="315"/>
    </location>
</feature>
<dbReference type="InterPro" id="IPR005845">
    <property type="entry name" value="A-D-PHexomutase_a/b/a-II"/>
</dbReference>
<evidence type="ECO:0000256" key="2">
    <source>
        <dbReference type="ARBA" id="ARBA00001946"/>
    </source>
</evidence>
<comment type="pathway">
    <text evidence="4">Lipid metabolism.</text>
</comment>
<name>A0A095WZ52_9FIRM</name>
<dbReference type="Gene3D" id="3.40.120.10">
    <property type="entry name" value="Alpha-D-Glucose-1,6-Bisphosphate, subunit A, domain 3"/>
    <property type="match status" value="3"/>
</dbReference>
<dbReference type="InterPro" id="IPR005843">
    <property type="entry name" value="A-D-PHexomutase_C"/>
</dbReference>
<keyword evidence="10" id="KW-0413">Isomerase</keyword>
<evidence type="ECO:0000256" key="9">
    <source>
        <dbReference type="ARBA" id="ARBA00022842"/>
    </source>
</evidence>
<keyword evidence="9 14" id="KW-0460">Magnesium</keyword>
<evidence type="ECO:0000256" key="4">
    <source>
        <dbReference type="ARBA" id="ARBA00005189"/>
    </source>
</evidence>
<dbReference type="AlphaFoldDB" id="A0A095WZ52"/>
<evidence type="ECO:0000259" key="16">
    <source>
        <dbReference type="Pfam" id="PF02878"/>
    </source>
</evidence>
<dbReference type="Proteomes" id="UP000029579">
    <property type="component" value="Unassembled WGS sequence"/>
</dbReference>
<evidence type="ECO:0000256" key="6">
    <source>
        <dbReference type="ARBA" id="ARBA00012728"/>
    </source>
</evidence>
<comment type="cofactor">
    <cofactor evidence="2">
        <name>Mg(2+)</name>
        <dbReference type="ChEBI" id="CHEBI:18420"/>
    </cofactor>
</comment>
<evidence type="ECO:0000256" key="1">
    <source>
        <dbReference type="ARBA" id="ARBA00000443"/>
    </source>
</evidence>
<dbReference type="InterPro" id="IPR005846">
    <property type="entry name" value="A-D-PHexomutase_a/b/a-III"/>
</dbReference>
<evidence type="ECO:0000256" key="3">
    <source>
        <dbReference type="ARBA" id="ARBA00005164"/>
    </source>
</evidence>
<evidence type="ECO:0000256" key="11">
    <source>
        <dbReference type="ARBA" id="ARBA00039995"/>
    </source>
</evidence>
<keyword evidence="8 14" id="KW-0479">Metal-binding</keyword>
<evidence type="ECO:0000256" key="7">
    <source>
        <dbReference type="ARBA" id="ARBA00022553"/>
    </source>
</evidence>
<feature type="domain" description="Alpha-D-phosphohexomutase C-terminal" evidence="15">
    <location>
        <begin position="506"/>
        <end position="549"/>
    </location>
</feature>
<evidence type="ECO:0000259" key="15">
    <source>
        <dbReference type="Pfam" id="PF00408"/>
    </source>
</evidence>
<comment type="caution">
    <text evidence="19">The sequence shown here is derived from an EMBL/GenBank/DDBJ whole genome shotgun (WGS) entry which is preliminary data.</text>
</comment>
<feature type="domain" description="Alpha-D-phosphohexomutase alpha/beta/alpha" evidence="16">
    <location>
        <begin position="42"/>
        <end position="177"/>
    </location>
</feature>
<dbReference type="InterPro" id="IPR005844">
    <property type="entry name" value="A-D-PHexomutase_a/b/a-I"/>
</dbReference>
<dbReference type="InterPro" id="IPR036900">
    <property type="entry name" value="A-D-PHexomutase_C_sf"/>
</dbReference>
<gene>
    <name evidence="19" type="ORF">HMPREF1630_08860</name>
</gene>
<dbReference type="SUPFAM" id="SSF53738">
    <property type="entry name" value="Phosphoglucomutase, first 3 domains"/>
    <property type="match status" value="3"/>
</dbReference>
<evidence type="ECO:0000256" key="14">
    <source>
        <dbReference type="RuleBase" id="RU004326"/>
    </source>
</evidence>
<dbReference type="GO" id="GO:0008973">
    <property type="term" value="F:phosphopentomutase activity"/>
    <property type="evidence" value="ECO:0007669"/>
    <property type="project" value="TreeGrafter"/>
</dbReference>
<evidence type="ECO:0000256" key="5">
    <source>
        <dbReference type="ARBA" id="ARBA00010231"/>
    </source>
</evidence>
<dbReference type="SUPFAM" id="SSF55957">
    <property type="entry name" value="Phosphoglucomutase, C-terminal domain"/>
    <property type="match status" value="1"/>
</dbReference>
<protein>
    <recommendedName>
        <fullName evidence="11">Phosphoglucomutase</fullName>
        <ecNumber evidence="6">5.4.2.2</ecNumber>
    </recommendedName>
    <alternativeName>
        <fullName evidence="13">Alpha-phosphoglucomutase</fullName>
    </alternativeName>
    <alternativeName>
        <fullName evidence="12">Glucose phosphomutase</fullName>
    </alternativeName>
</protein>
<dbReference type="OrthoDB" id="9806956at2"/>
<proteinExistence type="inferred from homology"/>
<dbReference type="GO" id="GO:0005975">
    <property type="term" value="P:carbohydrate metabolic process"/>
    <property type="evidence" value="ECO:0007669"/>
    <property type="project" value="InterPro"/>
</dbReference>
<dbReference type="GO" id="GO:0004614">
    <property type="term" value="F:phosphoglucomutase activity"/>
    <property type="evidence" value="ECO:0007669"/>
    <property type="project" value="UniProtKB-EC"/>
</dbReference>
<dbReference type="PANTHER" id="PTHR45745:SF1">
    <property type="entry name" value="PHOSPHOGLUCOMUTASE 2B-RELATED"/>
    <property type="match status" value="1"/>
</dbReference>
<dbReference type="PRINTS" id="PR00509">
    <property type="entry name" value="PGMPMM"/>
</dbReference>
<dbReference type="EC" id="5.4.2.2" evidence="6"/>
<evidence type="ECO:0000313" key="19">
    <source>
        <dbReference type="EMBL" id="KGF03090.1"/>
    </source>
</evidence>
<dbReference type="Gene3D" id="3.30.310.50">
    <property type="entry name" value="Alpha-D-phosphohexomutase, C-terminal domain"/>
    <property type="match status" value="1"/>
</dbReference>
<dbReference type="CDD" id="cd05799">
    <property type="entry name" value="PGM2"/>
    <property type="match status" value="1"/>
</dbReference>
<evidence type="ECO:0000256" key="10">
    <source>
        <dbReference type="ARBA" id="ARBA00023235"/>
    </source>
</evidence>
<evidence type="ECO:0000313" key="20">
    <source>
        <dbReference type="Proteomes" id="UP000029579"/>
    </source>
</evidence>
<sequence length="564" mass="63606">MDYKKNFEIWYKDDRFDEETRKELEAIKDNEDEIKDRFYQSLKFGTAGLRGKLGAGTNRMNKYMVAQATQGFADAIAEGGDEAKKRGVAIAYDVRHKSLEFSKIAAEVFAANGIKVYIHKDIEPTPVCSFTIRELGCVAGVMVTASHNPREYNGYKAYNEEGSQIMDETANKILSYIGDHPDFFEIPRKDFEEGLKEGIIEYVPDEVIEKYMSLILDCSINDKGIDKDICVVYSPLNGTGNKLVRRILKERNFTNIHVVKEQENPDPDFTTVGYPNPEDPKAFKYSEELGKKVGADLLLATDPDADRCAVEVRDKNGEYQFLTGNLIGTLLTQYILSGLDAKGDFPKNPAVVKSIVTTDLIAPIVKKYGVKKYDVLTGFKNIYDKANELERDNTGKFVFGFEESIGYNYKDFVRDKDAVTAAMLITEMTAYYKSQGKTLLDVIEQIYKEHGYYSNEVVSIVLEGADGQARIGRIMTEVRENPIKEINGEEVSRVIDYQNDETGLPKSNVLKCYFSDDSWVTLRPSGTEPKIKIYVNAISDSMDKALAKKNAIVKYMESLIDSIK</sequence>
<comment type="similarity">
    <text evidence="5 14">Belongs to the phosphohexose mutase family.</text>
</comment>
<comment type="catalytic activity">
    <reaction evidence="1">
        <text>alpha-D-glucose 1-phosphate = alpha-D-glucose 6-phosphate</text>
        <dbReference type="Rhea" id="RHEA:23536"/>
        <dbReference type="ChEBI" id="CHEBI:58225"/>
        <dbReference type="ChEBI" id="CHEBI:58601"/>
        <dbReference type="EC" id="5.4.2.2"/>
    </reaction>
</comment>
<dbReference type="eggNOG" id="COG1109">
    <property type="taxonomic scope" value="Bacteria"/>
</dbReference>
<dbReference type="Pfam" id="PF02880">
    <property type="entry name" value="PGM_PMM_III"/>
    <property type="match status" value="1"/>
</dbReference>
<keyword evidence="7" id="KW-0597">Phosphoprotein</keyword>
<organism evidence="19 20">
    <name type="scientific">Anaerococcus lactolyticus S7-1-13</name>
    <dbReference type="NCBI Taxonomy" id="1284686"/>
    <lineage>
        <taxon>Bacteria</taxon>
        <taxon>Bacillati</taxon>
        <taxon>Bacillota</taxon>
        <taxon>Tissierellia</taxon>
        <taxon>Tissierellales</taxon>
        <taxon>Peptoniphilaceae</taxon>
        <taxon>Anaerococcus</taxon>
    </lineage>
</organism>
<dbReference type="InterPro" id="IPR016066">
    <property type="entry name" value="A-D-PHexomutase_CS"/>
</dbReference>
<evidence type="ECO:0000256" key="12">
    <source>
        <dbReference type="ARBA" id="ARBA00041398"/>
    </source>
</evidence>
<dbReference type="PANTHER" id="PTHR45745">
    <property type="entry name" value="PHOSPHOMANNOMUTASE 45A"/>
    <property type="match status" value="1"/>
</dbReference>
<dbReference type="InterPro" id="IPR016055">
    <property type="entry name" value="A-D-PHexomutase_a/b/a-I/II/III"/>
</dbReference>
<dbReference type="RefSeq" id="WP_037328771.1">
    <property type="nucleotide sequence ID" value="NZ_JRMW01000043.1"/>
</dbReference>
<dbReference type="EMBL" id="JRMW01000043">
    <property type="protein sequence ID" value="KGF03090.1"/>
    <property type="molecule type" value="Genomic_DNA"/>
</dbReference>
<dbReference type="GO" id="GO:0000287">
    <property type="term" value="F:magnesium ion binding"/>
    <property type="evidence" value="ECO:0007669"/>
    <property type="project" value="InterPro"/>
</dbReference>
<dbReference type="InterPro" id="IPR005841">
    <property type="entry name" value="Alpha-D-phosphohexomutase_SF"/>
</dbReference>
<dbReference type="GO" id="GO:0006166">
    <property type="term" value="P:purine ribonucleoside salvage"/>
    <property type="evidence" value="ECO:0007669"/>
    <property type="project" value="TreeGrafter"/>
</dbReference>
<evidence type="ECO:0000256" key="8">
    <source>
        <dbReference type="ARBA" id="ARBA00022723"/>
    </source>
</evidence>
<evidence type="ECO:0000259" key="17">
    <source>
        <dbReference type="Pfam" id="PF02879"/>
    </source>
</evidence>
<accession>A0A095WZ52</accession>
<comment type="pathway">
    <text evidence="3">Glycolipid metabolism; diglucosyl-diacylglycerol biosynthesis.</text>
</comment>
<dbReference type="PROSITE" id="PS00710">
    <property type="entry name" value="PGM_PMM"/>
    <property type="match status" value="1"/>
</dbReference>
<evidence type="ECO:0000256" key="13">
    <source>
        <dbReference type="ARBA" id="ARBA00041467"/>
    </source>
</evidence>
<evidence type="ECO:0000259" key="18">
    <source>
        <dbReference type="Pfam" id="PF02880"/>
    </source>
</evidence>
<feature type="domain" description="Alpha-D-phosphohexomutase alpha/beta/alpha" evidence="18">
    <location>
        <begin position="324"/>
        <end position="448"/>
    </location>
</feature>
<dbReference type="Pfam" id="PF00408">
    <property type="entry name" value="PGM_PMM_IV"/>
    <property type="match status" value="1"/>
</dbReference>
<dbReference type="Pfam" id="PF02879">
    <property type="entry name" value="PGM_PMM_II"/>
    <property type="match status" value="1"/>
</dbReference>